<dbReference type="AlphaFoldDB" id="A0A6A6U653"/>
<dbReference type="PANTHER" id="PTHR21027:SF1">
    <property type="entry name" value="TRNA-SPLICING ENDONUCLEASE SUBUNIT SEN54"/>
    <property type="match status" value="1"/>
</dbReference>
<feature type="region of interest" description="Disordered" evidence="3">
    <location>
        <begin position="407"/>
        <end position="432"/>
    </location>
</feature>
<feature type="domain" description="tRNA-splicing endonuclease subunit Sen54 N-terminal" evidence="4">
    <location>
        <begin position="85"/>
        <end position="165"/>
    </location>
</feature>
<proteinExistence type="inferred from homology"/>
<dbReference type="OrthoDB" id="408683at2759"/>
<reference evidence="5" key="1">
    <citation type="journal article" date="2020" name="Stud. Mycol.">
        <title>101 Dothideomycetes genomes: a test case for predicting lifestyles and emergence of pathogens.</title>
        <authorList>
            <person name="Haridas S."/>
            <person name="Albert R."/>
            <person name="Binder M."/>
            <person name="Bloem J."/>
            <person name="Labutti K."/>
            <person name="Salamov A."/>
            <person name="Andreopoulos B."/>
            <person name="Baker S."/>
            <person name="Barry K."/>
            <person name="Bills G."/>
            <person name="Bluhm B."/>
            <person name="Cannon C."/>
            <person name="Castanera R."/>
            <person name="Culley D."/>
            <person name="Daum C."/>
            <person name="Ezra D."/>
            <person name="Gonzalez J."/>
            <person name="Henrissat B."/>
            <person name="Kuo A."/>
            <person name="Liang C."/>
            <person name="Lipzen A."/>
            <person name="Lutzoni F."/>
            <person name="Magnuson J."/>
            <person name="Mondo S."/>
            <person name="Nolan M."/>
            <person name="Ohm R."/>
            <person name="Pangilinan J."/>
            <person name="Park H.-J."/>
            <person name="Ramirez L."/>
            <person name="Alfaro M."/>
            <person name="Sun H."/>
            <person name="Tritt A."/>
            <person name="Yoshinaga Y."/>
            <person name="Zwiers L.-H."/>
            <person name="Turgeon B."/>
            <person name="Goodwin S."/>
            <person name="Spatafora J."/>
            <person name="Crous P."/>
            <person name="Grigoriev I."/>
        </authorList>
    </citation>
    <scope>NUCLEOTIDE SEQUENCE</scope>
    <source>
        <strain evidence="5">CBS 115976</strain>
    </source>
</reference>
<keyword evidence="6" id="KW-1185">Reference proteome</keyword>
<feature type="compositionally biased region" description="Basic and acidic residues" evidence="3">
    <location>
        <begin position="53"/>
        <end position="69"/>
    </location>
</feature>
<dbReference type="InterPro" id="IPR024337">
    <property type="entry name" value="tRNA_splic_suSen54"/>
</dbReference>
<dbReference type="GO" id="GO:0000379">
    <property type="term" value="P:tRNA-type intron splice site recognition and cleavage"/>
    <property type="evidence" value="ECO:0007669"/>
    <property type="project" value="TreeGrafter"/>
</dbReference>
<feature type="region of interest" description="Disordered" evidence="3">
    <location>
        <begin position="1"/>
        <end position="69"/>
    </location>
</feature>
<organism evidence="5 6">
    <name type="scientific">Microthyrium microscopicum</name>
    <dbReference type="NCBI Taxonomy" id="703497"/>
    <lineage>
        <taxon>Eukaryota</taxon>
        <taxon>Fungi</taxon>
        <taxon>Dikarya</taxon>
        <taxon>Ascomycota</taxon>
        <taxon>Pezizomycotina</taxon>
        <taxon>Dothideomycetes</taxon>
        <taxon>Dothideomycetes incertae sedis</taxon>
        <taxon>Microthyriales</taxon>
        <taxon>Microthyriaceae</taxon>
        <taxon>Microthyrium</taxon>
    </lineage>
</organism>
<dbReference type="Pfam" id="PF12928">
    <property type="entry name" value="tRNA_int_end_N2"/>
    <property type="match status" value="1"/>
</dbReference>
<dbReference type="Proteomes" id="UP000799302">
    <property type="component" value="Unassembled WGS sequence"/>
</dbReference>
<evidence type="ECO:0000256" key="1">
    <source>
        <dbReference type="ARBA" id="ARBA00005736"/>
    </source>
</evidence>
<keyword evidence="2" id="KW-0819">tRNA processing</keyword>
<sequence length="432" mass="48205">MADASEDSVFSSSRHPSTPTIPEAADPSALQDASDDEEEELAADFRFLSPSNDTKKIPKRGMKDSDLHGTKLQVSALDTSRDAMHEVIKQERTHNPDIAHGVWDPETNGAWIIKANGKWSSSVGKTVRVPNRWEDEGKMRPLMRLLLLPEEALWLVERGSVFMRWPAEDGVAEDGGLTMSLQAAYATFIGMERGGGLTLEEYSVYQYLRRAGYAVFRAKDNWHNVPAAETLDDTKPEADAHPYHPLWRFFTKASSESVEDINKRKAHGPIVRPGLYRDYKSIYQQLSLVPHHNPQLTPDLRQPTEDSLSVTYHVYRQETHFRKTNPGPPNFYVSVIDATDALIPTVDQLEGLLRQTPFHPPQGTKDLYGGPFAQKLRNGYRHVILAIADKGLTSFVSLADAGFGNSPLWERKPRAGRGGKGGGRGRGRGRGR</sequence>
<dbReference type="InterPro" id="IPR024336">
    <property type="entry name" value="tRNA_splic_suSen54_N"/>
</dbReference>
<evidence type="ECO:0000313" key="6">
    <source>
        <dbReference type="Proteomes" id="UP000799302"/>
    </source>
</evidence>
<feature type="compositionally biased region" description="Polar residues" evidence="3">
    <location>
        <begin position="8"/>
        <end position="20"/>
    </location>
</feature>
<dbReference type="EMBL" id="MU004237">
    <property type="protein sequence ID" value="KAF2667410.1"/>
    <property type="molecule type" value="Genomic_DNA"/>
</dbReference>
<accession>A0A6A6U653</accession>
<protein>
    <recommendedName>
        <fullName evidence="4">tRNA-splicing endonuclease subunit Sen54 N-terminal domain-containing protein</fullName>
    </recommendedName>
</protein>
<comment type="similarity">
    <text evidence="1">Belongs to the SEN54 family.</text>
</comment>
<feature type="compositionally biased region" description="Acidic residues" evidence="3">
    <location>
        <begin position="33"/>
        <end position="42"/>
    </location>
</feature>
<evidence type="ECO:0000259" key="4">
    <source>
        <dbReference type="Pfam" id="PF12928"/>
    </source>
</evidence>
<dbReference type="GO" id="GO:0000214">
    <property type="term" value="C:tRNA-intron endonuclease complex"/>
    <property type="evidence" value="ECO:0007669"/>
    <property type="project" value="TreeGrafter"/>
</dbReference>
<dbReference type="PANTHER" id="PTHR21027">
    <property type="entry name" value="TRNA-SPLICING ENDONUCLEASE SUBUNIT SEN54"/>
    <property type="match status" value="1"/>
</dbReference>
<name>A0A6A6U653_9PEZI</name>
<feature type="compositionally biased region" description="Basic residues" evidence="3">
    <location>
        <begin position="423"/>
        <end position="432"/>
    </location>
</feature>
<evidence type="ECO:0000256" key="2">
    <source>
        <dbReference type="ARBA" id="ARBA00022694"/>
    </source>
</evidence>
<gene>
    <name evidence="5" type="ORF">BT63DRAFT_441070</name>
</gene>
<evidence type="ECO:0000313" key="5">
    <source>
        <dbReference type="EMBL" id="KAF2667410.1"/>
    </source>
</evidence>
<evidence type="ECO:0000256" key="3">
    <source>
        <dbReference type="SAM" id="MobiDB-lite"/>
    </source>
</evidence>